<sequence>MKNIRMPLAILLTALLSLTFQSFGNDVIVSTKPKANLDLRAQYPHAVLRKSLEMSMKKYGFFEIKLVERELDNFSKMMEVHEGKHMNLTMAMTTPDWEYLNIPVRIPIRRGMANFRLLATNEKYLDKFSQIKTLEQLKELSAGVVSKWGINEILASAGIPLVETSNYDSLFKMLNKGRFDYTPRGINEAFYELNERKDTLTNIVIEPNLVLYMLQPYYIFVSPKHPRIAERIEYGLEKMIKQGILKKMFAQHHADNLKAANIHNRTVIKIHNKFLTKKTPINRKELWMIYDEE</sequence>
<accession>W7QSD9</accession>
<dbReference type="Proteomes" id="UP000019276">
    <property type="component" value="Unassembled WGS sequence"/>
</dbReference>
<feature type="chain" id="PRO_5004898426" evidence="1">
    <location>
        <begin position="25"/>
        <end position="293"/>
    </location>
</feature>
<dbReference type="SUPFAM" id="SSF53850">
    <property type="entry name" value="Periplasmic binding protein-like II"/>
    <property type="match status" value="1"/>
</dbReference>
<comment type="caution">
    <text evidence="2">The sequence shown here is derived from an EMBL/GenBank/DDBJ whole genome shotgun (WGS) entry which is preliminary data.</text>
</comment>
<evidence type="ECO:0000313" key="2">
    <source>
        <dbReference type="EMBL" id="EWH08310.1"/>
    </source>
</evidence>
<dbReference type="STRING" id="1328313.DS2_17963"/>
<dbReference type="eggNOG" id="COG0834">
    <property type="taxonomic scope" value="Bacteria"/>
</dbReference>
<evidence type="ECO:0000313" key="3">
    <source>
        <dbReference type="Proteomes" id="UP000019276"/>
    </source>
</evidence>
<dbReference type="OrthoDB" id="547680at2"/>
<name>W7QSD9_9ALTE</name>
<reference evidence="2 3" key="1">
    <citation type="journal article" date="2014" name="Genome Announc.">
        <title>Draft Genome Sequence of the Agar-Degrading Bacterium Catenovulum sp. Strain DS-2, Isolated from Intestines of Haliotis diversicolor.</title>
        <authorList>
            <person name="Shan D."/>
            <person name="Li X."/>
            <person name="Gu Z."/>
            <person name="Wei G."/>
            <person name="Gao Z."/>
            <person name="Shao Z."/>
        </authorList>
    </citation>
    <scope>NUCLEOTIDE SEQUENCE [LARGE SCALE GENOMIC DNA]</scope>
    <source>
        <strain evidence="2 3">DS-2</strain>
    </source>
</reference>
<dbReference type="RefSeq" id="WP_035016374.1">
    <property type="nucleotide sequence ID" value="NZ_ARZY01000051.1"/>
</dbReference>
<dbReference type="EMBL" id="ARZY01000051">
    <property type="protein sequence ID" value="EWH08310.1"/>
    <property type="molecule type" value="Genomic_DNA"/>
</dbReference>
<protein>
    <submittedName>
        <fullName evidence="2">Uncharacterized protein</fullName>
    </submittedName>
</protein>
<dbReference type="AlphaFoldDB" id="W7QSD9"/>
<feature type="signal peptide" evidence="1">
    <location>
        <begin position="1"/>
        <end position="24"/>
    </location>
</feature>
<organism evidence="2 3">
    <name type="scientific">Catenovulum agarivorans DS-2</name>
    <dbReference type="NCBI Taxonomy" id="1328313"/>
    <lineage>
        <taxon>Bacteria</taxon>
        <taxon>Pseudomonadati</taxon>
        <taxon>Pseudomonadota</taxon>
        <taxon>Gammaproteobacteria</taxon>
        <taxon>Alteromonadales</taxon>
        <taxon>Alteromonadaceae</taxon>
        <taxon>Catenovulum</taxon>
    </lineage>
</organism>
<keyword evidence="3" id="KW-1185">Reference proteome</keyword>
<proteinExistence type="predicted"/>
<evidence type="ECO:0000256" key="1">
    <source>
        <dbReference type="SAM" id="SignalP"/>
    </source>
</evidence>
<keyword evidence="1" id="KW-0732">Signal</keyword>
<gene>
    <name evidence="2" type="ORF">DS2_17963</name>
</gene>
<dbReference type="Gene3D" id="3.40.190.10">
    <property type="entry name" value="Periplasmic binding protein-like II"/>
    <property type="match status" value="2"/>
</dbReference>